<dbReference type="SUPFAM" id="SSF53335">
    <property type="entry name" value="S-adenosyl-L-methionine-dependent methyltransferases"/>
    <property type="match status" value="1"/>
</dbReference>
<sequence>MKYPFIIFYREDKDSALDQFFFENNALLNCTVHITNKISKMNRIYSANYHLLITLHNEIAHEIDVDIKEISDNKKYIKLTKSDFSDVKIFNDLVNNRFILNCSLDRSYLRPVFSLFTSSFNSYEKIIRAYNSIKKQTLENWEWVIIDDSPDDKHFLFLKKNLSHDCRIRMYKRSENSGSIGNVKNEAVSLCRGNYVLEMDHDDEILPTVLEDATNVFSKNEEIGFIYMDFINIYENGDNFKYGDHICKGYGSYYCQKYNGKWAYVYNTPNINNITLSHLVCCPNHPRIWRRDLLLKLGNYCENLPICDDYEILLRTAINCKMAKIPKLGYVQYMNNSNNNFSLIRNGEINRIGPQYISPIYYKEYNIAEKMAELGAYEDPFANDTRNNVQIWTRDKTYVHKYCNLLVNMDFKRQICIVGLDSLILNLEYIKVLYNDDETDFILLDNKCPIEYLWKQLDSYGFDRMKCYSFIDVDSDLLVRYFKTTYLTTKEYEIVKTGYINRPKYNTQFTNRSHAINSVTHPDAKYLEIGVEYGQTFLQTHFKTENKMGVDPDPKFDVLNKEFQFSKSTSDDFFKDNTLNETKYDAIFIDGMHQSEYFLRDFSNSVKVLEKDGSIFIDDILPLTYNEQLKIPRKHYYENGILKYGEEWTGDIWKVVYHILKNYLNNLEEYKYFYNPCYRGVLHLKLKSAFEIPDSELETINNYDYFTDFPLYLGLLNL</sequence>
<dbReference type="InterPro" id="IPR029063">
    <property type="entry name" value="SAM-dependent_MTases_sf"/>
</dbReference>
<protein>
    <recommendedName>
        <fullName evidence="1">Glycosyltransferase 2-like domain-containing protein</fullName>
    </recommendedName>
</protein>
<dbReference type="Pfam" id="PF00535">
    <property type="entry name" value="Glycos_transf_2"/>
    <property type="match status" value="1"/>
</dbReference>
<dbReference type="AlphaFoldDB" id="A0A6C0I9U8"/>
<dbReference type="Gene3D" id="3.90.550.10">
    <property type="entry name" value="Spore Coat Polysaccharide Biosynthesis Protein SpsA, Chain A"/>
    <property type="match status" value="1"/>
</dbReference>
<organism evidence="2">
    <name type="scientific">viral metagenome</name>
    <dbReference type="NCBI Taxonomy" id="1070528"/>
    <lineage>
        <taxon>unclassified sequences</taxon>
        <taxon>metagenomes</taxon>
        <taxon>organismal metagenomes</taxon>
    </lineage>
</organism>
<evidence type="ECO:0000313" key="2">
    <source>
        <dbReference type="EMBL" id="QHT88813.1"/>
    </source>
</evidence>
<dbReference type="PANTHER" id="PTHR43685">
    <property type="entry name" value="GLYCOSYLTRANSFERASE"/>
    <property type="match status" value="1"/>
</dbReference>
<proteinExistence type="predicted"/>
<name>A0A6C0I9U8_9ZZZZ</name>
<dbReference type="InterPro" id="IPR001173">
    <property type="entry name" value="Glyco_trans_2-like"/>
</dbReference>
<reference evidence="2" key="1">
    <citation type="journal article" date="2020" name="Nature">
        <title>Giant virus diversity and host interactions through global metagenomics.</title>
        <authorList>
            <person name="Schulz F."/>
            <person name="Roux S."/>
            <person name="Paez-Espino D."/>
            <person name="Jungbluth S."/>
            <person name="Walsh D.A."/>
            <person name="Denef V.J."/>
            <person name="McMahon K.D."/>
            <person name="Konstantinidis K.T."/>
            <person name="Eloe-Fadrosh E.A."/>
            <person name="Kyrpides N.C."/>
            <person name="Woyke T."/>
        </authorList>
    </citation>
    <scope>NUCLEOTIDE SEQUENCE</scope>
    <source>
        <strain evidence="2">GVMAG-M-3300023184-51</strain>
    </source>
</reference>
<accession>A0A6C0I9U8</accession>
<dbReference type="InterPro" id="IPR050834">
    <property type="entry name" value="Glycosyltransf_2"/>
</dbReference>
<evidence type="ECO:0000259" key="1">
    <source>
        <dbReference type="Pfam" id="PF00535"/>
    </source>
</evidence>
<dbReference type="PANTHER" id="PTHR43685:SF2">
    <property type="entry name" value="GLYCOSYLTRANSFERASE 2-LIKE DOMAIN-CONTAINING PROTEIN"/>
    <property type="match status" value="1"/>
</dbReference>
<dbReference type="Pfam" id="PF13578">
    <property type="entry name" value="Methyltransf_24"/>
    <property type="match status" value="1"/>
</dbReference>
<dbReference type="SUPFAM" id="SSF53448">
    <property type="entry name" value="Nucleotide-diphospho-sugar transferases"/>
    <property type="match status" value="1"/>
</dbReference>
<feature type="domain" description="Glycosyltransferase 2-like" evidence="1">
    <location>
        <begin position="114"/>
        <end position="294"/>
    </location>
</feature>
<dbReference type="EMBL" id="MN740123">
    <property type="protein sequence ID" value="QHT88813.1"/>
    <property type="molecule type" value="Genomic_DNA"/>
</dbReference>
<dbReference type="InterPro" id="IPR029044">
    <property type="entry name" value="Nucleotide-diphossugar_trans"/>
</dbReference>
<dbReference type="Gene3D" id="3.40.50.150">
    <property type="entry name" value="Vaccinia Virus protein VP39"/>
    <property type="match status" value="1"/>
</dbReference>